<dbReference type="PANTHER" id="PTHR30329:SF21">
    <property type="entry name" value="LIPOPROTEIN YIAD-RELATED"/>
    <property type="match status" value="1"/>
</dbReference>
<dbReference type="InterPro" id="IPR006664">
    <property type="entry name" value="OMP_bac"/>
</dbReference>
<dbReference type="InterPro" id="IPR006665">
    <property type="entry name" value="OmpA-like"/>
</dbReference>
<keyword evidence="8" id="KW-1185">Reference proteome</keyword>
<dbReference type="GO" id="GO:0009279">
    <property type="term" value="C:cell outer membrane"/>
    <property type="evidence" value="ECO:0007669"/>
    <property type="project" value="UniProtKB-SubCell"/>
</dbReference>
<dbReference type="PROSITE" id="PS51123">
    <property type="entry name" value="OMPA_2"/>
    <property type="match status" value="1"/>
</dbReference>
<organism evidence="7 8">
    <name type="scientific">Lunatimonas lonarensis</name>
    <dbReference type="NCBI Taxonomy" id="1232681"/>
    <lineage>
        <taxon>Bacteria</taxon>
        <taxon>Pseudomonadati</taxon>
        <taxon>Bacteroidota</taxon>
        <taxon>Cytophagia</taxon>
        <taxon>Cytophagales</taxon>
        <taxon>Cyclobacteriaceae</taxon>
    </lineage>
</organism>
<dbReference type="Proteomes" id="UP000013909">
    <property type="component" value="Unassembled WGS sequence"/>
</dbReference>
<evidence type="ECO:0000256" key="1">
    <source>
        <dbReference type="ARBA" id="ARBA00004442"/>
    </source>
</evidence>
<evidence type="ECO:0000313" key="8">
    <source>
        <dbReference type="Proteomes" id="UP000013909"/>
    </source>
</evidence>
<gene>
    <name evidence="7" type="ORF">ADIS_1327</name>
</gene>
<evidence type="ECO:0000256" key="2">
    <source>
        <dbReference type="ARBA" id="ARBA00023136"/>
    </source>
</evidence>
<feature type="domain" description="OmpA-like" evidence="6">
    <location>
        <begin position="426"/>
        <end position="543"/>
    </location>
</feature>
<dbReference type="AlphaFoldDB" id="R7ZVH5"/>
<dbReference type="SUPFAM" id="SSF103088">
    <property type="entry name" value="OmpA-like"/>
    <property type="match status" value="1"/>
</dbReference>
<dbReference type="Gene3D" id="3.30.1330.60">
    <property type="entry name" value="OmpA-like domain"/>
    <property type="match status" value="1"/>
</dbReference>
<evidence type="ECO:0000256" key="4">
    <source>
        <dbReference type="PROSITE-ProRule" id="PRU00473"/>
    </source>
</evidence>
<keyword evidence="3" id="KW-0998">Cell outer membrane</keyword>
<dbReference type="Pfam" id="PF07676">
    <property type="entry name" value="PD40"/>
    <property type="match status" value="1"/>
</dbReference>
<dbReference type="InterPro" id="IPR036737">
    <property type="entry name" value="OmpA-like_sf"/>
</dbReference>
<evidence type="ECO:0000313" key="7">
    <source>
        <dbReference type="EMBL" id="EON78130.1"/>
    </source>
</evidence>
<accession>R7ZVH5</accession>
<dbReference type="InterPro" id="IPR011659">
    <property type="entry name" value="WD40"/>
</dbReference>
<dbReference type="EMBL" id="AQHR01000041">
    <property type="protein sequence ID" value="EON78130.1"/>
    <property type="molecule type" value="Genomic_DNA"/>
</dbReference>
<dbReference type="Pfam" id="PF00691">
    <property type="entry name" value="OmpA"/>
    <property type="match status" value="1"/>
</dbReference>
<dbReference type="CDD" id="cd07185">
    <property type="entry name" value="OmpA_C-like"/>
    <property type="match status" value="1"/>
</dbReference>
<dbReference type="PANTHER" id="PTHR30329">
    <property type="entry name" value="STATOR ELEMENT OF FLAGELLAR MOTOR COMPLEX"/>
    <property type="match status" value="1"/>
</dbReference>
<feature type="signal peptide" evidence="5">
    <location>
        <begin position="1"/>
        <end position="28"/>
    </location>
</feature>
<keyword evidence="5" id="KW-0732">Signal</keyword>
<evidence type="ECO:0000256" key="5">
    <source>
        <dbReference type="SAM" id="SignalP"/>
    </source>
</evidence>
<dbReference type="RefSeq" id="WP_010853471.1">
    <property type="nucleotide sequence ID" value="NZ_AQHR01000041.1"/>
</dbReference>
<dbReference type="STRING" id="1232681.ADIS_1327"/>
<reference evidence="7 8" key="1">
    <citation type="submission" date="2013-02" db="EMBL/GenBank/DDBJ databases">
        <title>A novel strain isolated from Lonar lake, Maharashtra, India.</title>
        <authorList>
            <person name="Singh A."/>
        </authorList>
    </citation>
    <scope>NUCLEOTIDE SEQUENCE [LARGE SCALE GENOMIC DNA]</scope>
    <source>
        <strain evidence="7 8">AK24</strain>
    </source>
</reference>
<evidence type="ECO:0000256" key="3">
    <source>
        <dbReference type="ARBA" id="ARBA00023237"/>
    </source>
</evidence>
<evidence type="ECO:0000259" key="6">
    <source>
        <dbReference type="PROSITE" id="PS51123"/>
    </source>
</evidence>
<dbReference type="InterPro" id="IPR050330">
    <property type="entry name" value="Bact_OuterMem_StrucFunc"/>
</dbReference>
<name>R7ZVH5_9BACT</name>
<feature type="chain" id="PRO_5004451201" evidence="5">
    <location>
        <begin position="29"/>
        <end position="543"/>
    </location>
</feature>
<proteinExistence type="predicted"/>
<dbReference type="PRINTS" id="PR01021">
    <property type="entry name" value="OMPADOMAIN"/>
</dbReference>
<dbReference type="OrthoDB" id="9809364at2"/>
<comment type="caution">
    <text evidence="7">The sequence shown here is derived from an EMBL/GenBank/DDBJ whole genome shotgun (WGS) entry which is preliminary data.</text>
</comment>
<keyword evidence="2 4" id="KW-0472">Membrane</keyword>
<protein>
    <submittedName>
        <fullName evidence="7">Outer membrane protein, OmpA/OmpF family</fullName>
    </submittedName>
</protein>
<sequence>MNVTIICVYKKAALIPVLAFFLVAASWSQTLIPVQGANSPYDEIHPVLAPSGDLYFTRAFHPENPGGPENPGDIWLSHRLTTGVYDTAKRVKELSTEGFDLVIGFPDANQVYVYHSAQAKHPSAGIYSYRYKEGSWQAGANVEIPGFRPIGARVSGRLSQDGDAIVLSMNSFGSYGNEDIYISLKDESGSWSRLIHLGPEINTPFQELTPFLSADQTLLFFSSNGQGSQSSQRIFFSRRLDDTFARWSSPLPLPMREGRGMTLSYFTDGLHAKSFMTSTSSSDGYGDIFLLESALDVPILEDWPELSSQREPQTERALSPVPIIPSVASVTEPADVSERKIPDLVTDKAVSVPNRGQTRKDRLLDRFAVFSITSLRGDSLLVLTDESPVDLFDTDLAQATLQVPGYLPIRLTAGDLDGDLVGLVPARSEARMLLENIQFQRGSTQFLDSRSEAEVQVIAVFLQRNATLKIVLEGHTDSFGNVELNKKLSLDRAHAVRDRLVADGIEPDRIRVVGYGGTRPIADNQREEGRMQNRRVEMVILEE</sequence>
<comment type="subcellular location">
    <subcellularLocation>
        <location evidence="1">Cell outer membrane</location>
    </subcellularLocation>
</comment>